<sequence length="88" mass="9749">MASSNTRTNNHQRRKILNPIIIVKNCKSSVMDTVGTNKAFVEIVITLSMGENINFNSSDPDLLEVCACKTMFLTFEVQMNFSLHPAAG</sequence>
<comment type="caution">
    <text evidence="1">The sequence shown here is derived from an EMBL/GenBank/DDBJ whole genome shotgun (WGS) entry which is preliminary data.</text>
</comment>
<keyword evidence="2" id="KW-1185">Reference proteome</keyword>
<name>A0AAD5BYS0_AMBAR</name>
<proteinExistence type="predicted"/>
<gene>
    <name evidence="1" type="ORF">M8C21_001590</name>
</gene>
<evidence type="ECO:0000313" key="1">
    <source>
        <dbReference type="EMBL" id="KAI7731699.1"/>
    </source>
</evidence>
<accession>A0AAD5BYS0</accession>
<reference evidence="1" key="1">
    <citation type="submission" date="2022-06" db="EMBL/GenBank/DDBJ databases">
        <title>Uncovering the hologenomic basis of an extraordinary plant invasion.</title>
        <authorList>
            <person name="Bieker V.C."/>
            <person name="Martin M.D."/>
            <person name="Gilbert T."/>
            <person name="Hodgins K."/>
            <person name="Battlay P."/>
            <person name="Petersen B."/>
            <person name="Wilson J."/>
        </authorList>
    </citation>
    <scope>NUCLEOTIDE SEQUENCE</scope>
    <source>
        <strain evidence="1">AA19_3_7</strain>
        <tissue evidence="1">Leaf</tissue>
    </source>
</reference>
<evidence type="ECO:0000313" key="2">
    <source>
        <dbReference type="Proteomes" id="UP001206925"/>
    </source>
</evidence>
<protein>
    <submittedName>
        <fullName evidence="1">Uncharacterized protein</fullName>
    </submittedName>
</protein>
<dbReference type="EMBL" id="JAMZMK010010400">
    <property type="protein sequence ID" value="KAI7731699.1"/>
    <property type="molecule type" value="Genomic_DNA"/>
</dbReference>
<organism evidence="1 2">
    <name type="scientific">Ambrosia artemisiifolia</name>
    <name type="common">Common ragweed</name>
    <dbReference type="NCBI Taxonomy" id="4212"/>
    <lineage>
        <taxon>Eukaryota</taxon>
        <taxon>Viridiplantae</taxon>
        <taxon>Streptophyta</taxon>
        <taxon>Embryophyta</taxon>
        <taxon>Tracheophyta</taxon>
        <taxon>Spermatophyta</taxon>
        <taxon>Magnoliopsida</taxon>
        <taxon>eudicotyledons</taxon>
        <taxon>Gunneridae</taxon>
        <taxon>Pentapetalae</taxon>
        <taxon>asterids</taxon>
        <taxon>campanulids</taxon>
        <taxon>Asterales</taxon>
        <taxon>Asteraceae</taxon>
        <taxon>Asteroideae</taxon>
        <taxon>Heliantheae alliance</taxon>
        <taxon>Heliantheae</taxon>
        <taxon>Ambrosia</taxon>
    </lineage>
</organism>
<dbReference type="Proteomes" id="UP001206925">
    <property type="component" value="Unassembled WGS sequence"/>
</dbReference>
<dbReference type="AlphaFoldDB" id="A0AAD5BYS0"/>